<dbReference type="AlphaFoldDB" id="A0A0H5QKQ0"/>
<evidence type="ECO:0000313" key="1">
    <source>
        <dbReference type="EMBL" id="CRY96357.1"/>
    </source>
</evidence>
<organism evidence="1">
    <name type="scientific">uncultured prokaryote</name>
    <dbReference type="NCBI Taxonomy" id="198431"/>
    <lineage>
        <taxon>unclassified sequences</taxon>
        <taxon>environmental samples</taxon>
    </lineage>
</organism>
<name>A0A0H5QKQ0_9ZZZZ</name>
<reference evidence="1" key="2">
    <citation type="submission" date="2015-07" db="EMBL/GenBank/DDBJ databases">
        <title>Plasmids, circular viruses and viroids from rat gut.</title>
        <authorList>
            <person name="Jorgensen T.J."/>
            <person name="Hansen M.A."/>
            <person name="Xu Z."/>
            <person name="Tabak M.A."/>
            <person name="Sorensen S.J."/>
            <person name="Hansen L.H."/>
        </authorList>
    </citation>
    <scope>NUCLEOTIDE SEQUENCE</scope>
    <source>
        <plasmid evidence="1">pRGFK1068</plasmid>
    </source>
</reference>
<protein>
    <submittedName>
        <fullName evidence="1">Uncharacterized protein</fullName>
    </submittedName>
</protein>
<sequence length="79" mass="8786">MIYEPLPDRLAHLKPKLSKDPWHRDMQAAGRVHRIRDEAPAHLESYQNRQPSLDVAAVVRAQPNSVFALGGMGGTPMTS</sequence>
<proteinExistence type="predicted"/>
<reference evidence="1" key="1">
    <citation type="submission" date="2015-06" db="EMBL/GenBank/DDBJ databases">
        <authorList>
            <person name="Joergensen T."/>
        </authorList>
    </citation>
    <scope>NUCLEOTIDE SEQUENCE</scope>
    <source>
        <plasmid evidence="1">pRGFK1068</plasmid>
    </source>
</reference>
<accession>A0A0H5QKQ0</accession>
<geneLocation type="plasmid" evidence="1">
    <name>pRGFK1068</name>
</geneLocation>
<keyword evidence="1" id="KW-0614">Plasmid</keyword>
<dbReference type="EMBL" id="LN853649">
    <property type="protein sequence ID" value="CRY96357.1"/>
    <property type="molecule type" value="Genomic_DNA"/>
</dbReference>